<accession>A0A1L9AYR7</accession>
<gene>
    <name evidence="2" type="ORF">BON30_39540</name>
</gene>
<name>A0A1L9AYR7_9BACT</name>
<dbReference type="STRING" id="83449.BON30_39540"/>
<protein>
    <submittedName>
        <fullName evidence="2">Uncharacterized protein</fullName>
    </submittedName>
</protein>
<dbReference type="OrthoDB" id="5514928at2"/>
<dbReference type="AlphaFoldDB" id="A0A1L9AYR7"/>
<dbReference type="EMBL" id="MPIN01000015">
    <property type="protein sequence ID" value="OJH35158.1"/>
    <property type="molecule type" value="Genomic_DNA"/>
</dbReference>
<evidence type="ECO:0000313" key="3">
    <source>
        <dbReference type="Proteomes" id="UP000182229"/>
    </source>
</evidence>
<proteinExistence type="predicted"/>
<evidence type="ECO:0000256" key="1">
    <source>
        <dbReference type="SAM" id="SignalP"/>
    </source>
</evidence>
<comment type="caution">
    <text evidence="2">The sequence shown here is derived from an EMBL/GenBank/DDBJ whole genome shotgun (WGS) entry which is preliminary data.</text>
</comment>
<dbReference type="NCBIfam" id="TIGR02268">
    <property type="entry name" value="Myxococcus xanthus paralogous family TIGR02268"/>
    <property type="match status" value="1"/>
</dbReference>
<reference evidence="3" key="1">
    <citation type="submission" date="2016-11" db="EMBL/GenBank/DDBJ databases">
        <authorList>
            <person name="Shukria A."/>
            <person name="Stevens D.C."/>
        </authorList>
    </citation>
    <scope>NUCLEOTIDE SEQUENCE [LARGE SCALE GENOMIC DNA]</scope>
    <source>
        <strain evidence="3">Cbfe23</strain>
    </source>
</reference>
<sequence length="308" mass="34032">MSPSLPTLLLSLHLLAGAPGTAGAFPGQAAVTDERHIELTADGAGQDWEVRISPNQASNLMFNAPLRRGSVTVQERELFQSVMVDESAGLITLLPSALAPPGKTLMLVVGFADNSAPENTTFRLVVRTDQVERQVRVDRKPRSASFFQEEARQARERAEHCEVALGRQTARRCQEDLVGLFSARLVKKGIGIRSLDFFSNLPQSPADSLFVKEAYSYRAIGRVAVELWLDESHQQPWRVKSAELVTEEGHALRVLRTWQSPGVLRPGDLRQIVVEAEAPEPQFQGPYLLRLTESEGTRTLTVRGVTFP</sequence>
<dbReference type="RefSeq" id="WP_071903738.1">
    <property type="nucleotide sequence ID" value="NZ_MPIN01000015.1"/>
</dbReference>
<keyword evidence="3" id="KW-1185">Reference proteome</keyword>
<dbReference type="InterPro" id="IPR011754">
    <property type="entry name" value="Mxa_paralog_2268"/>
</dbReference>
<feature type="chain" id="PRO_5012837979" evidence="1">
    <location>
        <begin position="25"/>
        <end position="308"/>
    </location>
</feature>
<dbReference type="Pfam" id="PF09544">
    <property type="entry name" value="DUF2381"/>
    <property type="match status" value="1"/>
</dbReference>
<keyword evidence="1" id="KW-0732">Signal</keyword>
<dbReference type="Proteomes" id="UP000182229">
    <property type="component" value="Unassembled WGS sequence"/>
</dbReference>
<organism evidence="2 3">
    <name type="scientific">Cystobacter ferrugineus</name>
    <dbReference type="NCBI Taxonomy" id="83449"/>
    <lineage>
        <taxon>Bacteria</taxon>
        <taxon>Pseudomonadati</taxon>
        <taxon>Myxococcota</taxon>
        <taxon>Myxococcia</taxon>
        <taxon>Myxococcales</taxon>
        <taxon>Cystobacterineae</taxon>
        <taxon>Archangiaceae</taxon>
        <taxon>Cystobacter</taxon>
    </lineage>
</organism>
<reference evidence="2 3" key="2">
    <citation type="submission" date="2016-12" db="EMBL/GenBank/DDBJ databases">
        <title>Draft Genome Sequence of Cystobacter ferrugineus Strain Cbfe23.</title>
        <authorList>
            <person name="Akbar S."/>
            <person name="Dowd S.E."/>
            <person name="Stevens D.C."/>
        </authorList>
    </citation>
    <scope>NUCLEOTIDE SEQUENCE [LARGE SCALE GENOMIC DNA]</scope>
    <source>
        <strain evidence="2 3">Cbfe23</strain>
    </source>
</reference>
<evidence type="ECO:0000313" key="2">
    <source>
        <dbReference type="EMBL" id="OJH35158.1"/>
    </source>
</evidence>
<feature type="signal peptide" evidence="1">
    <location>
        <begin position="1"/>
        <end position="24"/>
    </location>
</feature>